<gene>
    <name evidence="1" type="ORF">SAMN05444390_1011655</name>
</gene>
<dbReference type="RefSeq" id="WP_104002536.1">
    <property type="nucleotide sequence ID" value="NZ_FNVQ01000001.1"/>
</dbReference>
<keyword evidence="2" id="KW-1185">Reference proteome</keyword>
<evidence type="ECO:0000313" key="1">
    <source>
        <dbReference type="EMBL" id="SEG20158.1"/>
    </source>
</evidence>
<name>A0A1H5Y883_9GAMM</name>
<dbReference type="AlphaFoldDB" id="A0A1H5Y883"/>
<proteinExistence type="predicted"/>
<dbReference type="Proteomes" id="UP000236745">
    <property type="component" value="Unassembled WGS sequence"/>
</dbReference>
<evidence type="ECO:0000313" key="2">
    <source>
        <dbReference type="Proteomes" id="UP000236745"/>
    </source>
</evidence>
<accession>A0A1H5Y883</accession>
<organism evidence="1 2">
    <name type="scientific">Marinobacterium lutimaris</name>
    <dbReference type="NCBI Taxonomy" id="568106"/>
    <lineage>
        <taxon>Bacteria</taxon>
        <taxon>Pseudomonadati</taxon>
        <taxon>Pseudomonadota</taxon>
        <taxon>Gammaproteobacteria</taxon>
        <taxon>Oceanospirillales</taxon>
        <taxon>Oceanospirillaceae</taxon>
        <taxon>Marinobacterium</taxon>
    </lineage>
</organism>
<protein>
    <submittedName>
        <fullName evidence="1">Uncharacterized protein</fullName>
    </submittedName>
</protein>
<sequence>MALADARIKKAIQRMAKDDPEIRGLLRLIRNRGGIDGLYLQIGGAADEEQYKDCCSGDLDGTESPFEKECQSIEGDAPTDMGGGLCADEEWHLCSDPNGAAINFSPAGFTQIETCKNEYVDETWEQGYYFSANLVYAPSVPAATLHETIELTAADAYPYTVGSNTFTYNGYTITSGIPEGAGDVGIIVHQLVNGTPVDQARNVSKIACGASTEDYCQVVEAPTTIGDAWEADDLTEYTVMNGCITASSCDTDASAAAKACNECITICNNSGEERTMCATADKGYIIYDPTGINAGGKYDENGIRTEILPAGSTGGYVNGA</sequence>
<dbReference type="EMBL" id="FNVQ01000001">
    <property type="protein sequence ID" value="SEG20158.1"/>
    <property type="molecule type" value="Genomic_DNA"/>
</dbReference>
<reference evidence="1 2" key="1">
    <citation type="submission" date="2016-10" db="EMBL/GenBank/DDBJ databases">
        <authorList>
            <person name="de Groot N.N."/>
        </authorList>
    </citation>
    <scope>NUCLEOTIDE SEQUENCE [LARGE SCALE GENOMIC DNA]</scope>
    <source>
        <strain evidence="1 2">DSM 22012</strain>
    </source>
</reference>